<dbReference type="HOGENOM" id="CLU_1825975_0_0_1"/>
<dbReference type="Pfam" id="PF17052">
    <property type="entry name" value="CAF20"/>
    <property type="match status" value="1"/>
</dbReference>
<dbReference type="RefSeq" id="XP_002489523.1">
    <property type="nucleotide sequence ID" value="XM_002489478.1"/>
</dbReference>
<keyword evidence="7 11" id="KW-0810">Translation regulation</keyword>
<evidence type="ECO:0000256" key="10">
    <source>
        <dbReference type="ARBA" id="ARBA00025387"/>
    </source>
</evidence>
<dbReference type="EMBL" id="FN392319">
    <property type="protein sequence ID" value="CAY67242.1"/>
    <property type="molecule type" value="Genomic_DNA"/>
</dbReference>
<evidence type="ECO:0000256" key="2">
    <source>
        <dbReference type="ARBA" id="ARBA00006057"/>
    </source>
</evidence>
<keyword evidence="5 11" id="KW-0396">Initiation factor</keyword>
<evidence type="ECO:0000256" key="4">
    <source>
        <dbReference type="ARBA" id="ARBA00022490"/>
    </source>
</evidence>
<evidence type="ECO:0000256" key="8">
    <source>
        <dbReference type="ARBA" id="ARBA00022917"/>
    </source>
</evidence>
<accession>C4QVG9</accession>
<dbReference type="KEGG" id="ppa:PAS_chr1-3_0179"/>
<keyword evidence="8 11" id="KW-0648">Protein biosynthesis</keyword>
<evidence type="ECO:0000256" key="5">
    <source>
        <dbReference type="ARBA" id="ARBA00022540"/>
    </source>
</evidence>
<evidence type="ECO:0000313" key="12">
    <source>
        <dbReference type="EMBL" id="CAY67242.1"/>
    </source>
</evidence>
<evidence type="ECO:0000256" key="7">
    <source>
        <dbReference type="ARBA" id="ARBA00022845"/>
    </source>
</evidence>
<comment type="subcellular location">
    <subcellularLocation>
        <location evidence="1 11">Cytoplasm</location>
    </subcellularLocation>
</comment>
<dbReference type="GO" id="GO:0017148">
    <property type="term" value="P:negative regulation of translation"/>
    <property type="evidence" value="ECO:0007669"/>
    <property type="project" value="UniProtKB-UniRule"/>
</dbReference>
<keyword evidence="4 11" id="KW-0963">Cytoplasm</keyword>
<evidence type="ECO:0000256" key="11">
    <source>
        <dbReference type="RuleBase" id="RU363005"/>
    </source>
</evidence>
<dbReference type="InterPro" id="IPR031456">
    <property type="entry name" value="Caf20"/>
</dbReference>
<dbReference type="Proteomes" id="UP000000314">
    <property type="component" value="Chromosome 1"/>
</dbReference>
<sequence length="141" mass="15605">MVKYTEEQLLELQSHAVVSKKDALEAFNALVEEVKTQVPDDQFLNGRRRSSVLGTRPVFRKKKADPPKVDEDGFIISSGKSTRKSVSASDDVEIQQFRELNLKVKSSKISSNPADSSTLVDQPKVAFNAFDALMDSDGDSE</sequence>
<dbReference type="OrthoDB" id="3995390at2759"/>
<name>C4QVG9_KOMPG</name>
<evidence type="ECO:0000313" key="13">
    <source>
        <dbReference type="Proteomes" id="UP000000314"/>
    </source>
</evidence>
<evidence type="ECO:0000256" key="9">
    <source>
        <dbReference type="ARBA" id="ARBA00023193"/>
    </source>
</evidence>
<evidence type="ECO:0000256" key="6">
    <source>
        <dbReference type="ARBA" id="ARBA00022553"/>
    </source>
</evidence>
<comment type="function">
    <text evidence="10 11">Acts as an inhibitor of cap-dependent translation. Competes with eIF4G1 and EAP1 for binding to eIF4E and interferes with the formation of the eIF4F complex, inhibiting translation and stabilizing mRNA.</text>
</comment>
<dbReference type="GO" id="GO:0008190">
    <property type="term" value="F:eukaryotic initiation factor 4E binding"/>
    <property type="evidence" value="ECO:0007669"/>
    <property type="project" value="InterPro"/>
</dbReference>
<comment type="similarity">
    <text evidence="2 11">Belongs to the CAF20 family.</text>
</comment>
<dbReference type="STRING" id="644223.C4QVG9"/>
<keyword evidence="13" id="KW-1185">Reference proteome</keyword>
<dbReference type="GeneID" id="8197646"/>
<dbReference type="InParanoid" id="C4QVG9"/>
<reference evidence="12 13" key="1">
    <citation type="journal article" date="2009" name="Nat. Biotechnol.">
        <title>Genome sequence of the recombinant protein production host Pichia pastoris.</title>
        <authorList>
            <person name="De Schutter K."/>
            <person name="Lin Y.C."/>
            <person name="Tiels P."/>
            <person name="Van Hecke A."/>
            <person name="Glinka S."/>
            <person name="Weber-Lehmann J."/>
            <person name="Rouze P."/>
            <person name="Van de Peer Y."/>
            <person name="Callewaert N."/>
        </authorList>
    </citation>
    <scope>NUCLEOTIDE SEQUENCE [LARGE SCALE GENOMIC DNA]</scope>
    <source>
        <strain evidence="13">GS115 / ATCC 20864</strain>
    </source>
</reference>
<gene>
    <name evidence="12" type="ordered locus">PAS_chr1-3_0179</name>
</gene>
<keyword evidence="9 11" id="KW-0652">Protein synthesis inhibitor</keyword>
<keyword evidence="6" id="KW-0597">Phosphoprotein</keyword>
<proteinExistence type="inferred from homology"/>
<dbReference type="FunCoup" id="C4QVG9">
    <property type="interactions" value="359"/>
</dbReference>
<dbReference type="GO" id="GO:0005737">
    <property type="term" value="C:cytoplasm"/>
    <property type="evidence" value="ECO:0007669"/>
    <property type="project" value="UniProtKB-SubCell"/>
</dbReference>
<dbReference type="GO" id="GO:0003743">
    <property type="term" value="F:translation initiation factor activity"/>
    <property type="evidence" value="ECO:0007669"/>
    <property type="project" value="UniProtKB-KW"/>
</dbReference>
<protein>
    <recommendedName>
        <fullName evidence="3 11">Cap-associated protein CAF20</fullName>
    </recommendedName>
</protein>
<evidence type="ECO:0000256" key="1">
    <source>
        <dbReference type="ARBA" id="ARBA00004496"/>
    </source>
</evidence>
<evidence type="ECO:0000256" key="3">
    <source>
        <dbReference type="ARBA" id="ARBA00020270"/>
    </source>
</evidence>
<organism evidence="12 13">
    <name type="scientific">Komagataella phaffii (strain GS115 / ATCC 20864)</name>
    <name type="common">Yeast</name>
    <name type="synonym">Pichia pastoris</name>
    <dbReference type="NCBI Taxonomy" id="644223"/>
    <lineage>
        <taxon>Eukaryota</taxon>
        <taxon>Fungi</taxon>
        <taxon>Dikarya</taxon>
        <taxon>Ascomycota</taxon>
        <taxon>Saccharomycotina</taxon>
        <taxon>Pichiomycetes</taxon>
        <taxon>Pichiales</taxon>
        <taxon>Pichiaceae</taxon>
        <taxon>Komagataella</taxon>
    </lineage>
</organism>
<dbReference type="AlphaFoldDB" id="C4QVG9"/>